<reference evidence="2" key="1">
    <citation type="submission" date="2016-11" db="EMBL/GenBank/DDBJ databases">
        <authorList>
            <person name="Varghese N."/>
            <person name="Submissions S."/>
        </authorList>
    </citation>
    <scope>NUCLEOTIDE SEQUENCE [LARGE SCALE GENOMIC DNA]</scope>
    <source>
        <strain evidence="2">DSM 16990</strain>
    </source>
</reference>
<sequence>MILTTITSGPISRYIDPLTDFGFKHLLGSEPNKEIMIAFLNAIFAGKKEIVDLVFSPTEYGGNTDEYKKVFFDLMCTGKDGDQFIIEMQRREQECFHDRCIFYLSRLISEQLPKGTPNWDTKLKEVYLIAILEFKLKDQDHDRYLHDIALMNKDTGEVFYDRLGFKFLELPNFDKGGNELESDLDKWLYILKNMSQMDKIPLYLNKGIFQKLFKIAEVSKLTEEQRKVYESNLKAKRDYMATIEFARKEGMEEARIEGVEEGRQKGLQEGMERGDQKARLAIALELKETGMPVDQISKITKLSVEEIEKL</sequence>
<dbReference type="Proteomes" id="UP000184287">
    <property type="component" value="Unassembled WGS sequence"/>
</dbReference>
<dbReference type="NCBIfam" id="TIGR01784">
    <property type="entry name" value="T_den_put_tspse"/>
    <property type="match status" value="1"/>
</dbReference>
<evidence type="ECO:0000313" key="2">
    <source>
        <dbReference type="Proteomes" id="UP000184287"/>
    </source>
</evidence>
<dbReference type="RefSeq" id="WP_073233689.1">
    <property type="nucleotide sequence ID" value="NZ_FQUQ01000004.1"/>
</dbReference>
<dbReference type="AlphaFoldDB" id="A0A1M5HWR0"/>
<evidence type="ECO:0008006" key="3">
    <source>
        <dbReference type="Google" id="ProtNLM"/>
    </source>
</evidence>
<organism evidence="1 2">
    <name type="scientific">Pedobacter caeni</name>
    <dbReference type="NCBI Taxonomy" id="288992"/>
    <lineage>
        <taxon>Bacteria</taxon>
        <taxon>Pseudomonadati</taxon>
        <taxon>Bacteroidota</taxon>
        <taxon>Sphingobacteriia</taxon>
        <taxon>Sphingobacteriales</taxon>
        <taxon>Sphingobacteriaceae</taxon>
        <taxon>Pedobacter</taxon>
    </lineage>
</organism>
<gene>
    <name evidence="1" type="ORF">SAMN04488522_104852</name>
</gene>
<dbReference type="OrthoDB" id="9803508at2"/>
<keyword evidence="2" id="KW-1185">Reference proteome</keyword>
<dbReference type="InterPro" id="IPR010106">
    <property type="entry name" value="RpnA"/>
</dbReference>
<evidence type="ECO:0000313" key="1">
    <source>
        <dbReference type="EMBL" id="SHG20396.1"/>
    </source>
</evidence>
<dbReference type="STRING" id="288992.SAMN04488522_104852"/>
<dbReference type="Pfam" id="PF12784">
    <property type="entry name" value="PDDEXK_2"/>
    <property type="match status" value="1"/>
</dbReference>
<dbReference type="PANTHER" id="PTHR41317:SF1">
    <property type="entry name" value="PD-(D_E)XK NUCLEASE FAMILY TRANSPOSASE"/>
    <property type="match status" value="1"/>
</dbReference>
<dbReference type="PANTHER" id="PTHR41317">
    <property type="entry name" value="PD-(D_E)XK NUCLEASE FAMILY TRANSPOSASE"/>
    <property type="match status" value="1"/>
</dbReference>
<dbReference type="EMBL" id="FQUQ01000004">
    <property type="protein sequence ID" value="SHG20396.1"/>
    <property type="molecule type" value="Genomic_DNA"/>
</dbReference>
<accession>A0A1M5HWR0</accession>
<proteinExistence type="predicted"/>
<name>A0A1M5HWR0_9SPHI</name>
<protein>
    <recommendedName>
        <fullName evidence="3">PD-(D/E)XK nuclease family transposase</fullName>
    </recommendedName>
</protein>